<keyword evidence="5 7" id="KW-0067">ATP-binding</keyword>
<dbReference type="PROSITE" id="PS50011">
    <property type="entry name" value="PROTEIN_KINASE_DOM"/>
    <property type="match status" value="1"/>
</dbReference>
<evidence type="ECO:0000256" key="6">
    <source>
        <dbReference type="PIRSR" id="PIRSR630616-1"/>
    </source>
</evidence>
<feature type="region of interest" description="Disordered" evidence="9">
    <location>
        <begin position="455"/>
        <end position="496"/>
    </location>
</feature>
<name>A0A836C202_9CHLO</name>
<keyword evidence="4" id="KW-0418">Kinase</keyword>
<dbReference type="CDD" id="cd00180">
    <property type="entry name" value="PKc"/>
    <property type="match status" value="1"/>
</dbReference>
<evidence type="ECO:0000256" key="2">
    <source>
        <dbReference type="ARBA" id="ARBA00022679"/>
    </source>
</evidence>
<feature type="compositionally biased region" description="Pro residues" evidence="9">
    <location>
        <begin position="508"/>
        <end position="520"/>
    </location>
</feature>
<dbReference type="GO" id="GO:0004674">
    <property type="term" value="F:protein serine/threonine kinase activity"/>
    <property type="evidence" value="ECO:0007669"/>
    <property type="project" value="UniProtKB-KW"/>
</dbReference>
<feature type="region of interest" description="Disordered" evidence="9">
    <location>
        <begin position="553"/>
        <end position="718"/>
    </location>
</feature>
<feature type="cross-link" description="Glycyl lysine isopeptide (Lys-Gly) (interchain with G-Cter in SUMO2)" evidence="8">
    <location>
        <position position="185"/>
    </location>
</feature>
<evidence type="ECO:0000256" key="1">
    <source>
        <dbReference type="ARBA" id="ARBA00022527"/>
    </source>
</evidence>
<feature type="region of interest" description="Disordered" evidence="9">
    <location>
        <begin position="508"/>
        <end position="539"/>
    </location>
</feature>
<feature type="compositionally biased region" description="Low complexity" evidence="9">
    <location>
        <begin position="643"/>
        <end position="655"/>
    </location>
</feature>
<evidence type="ECO:0000256" key="8">
    <source>
        <dbReference type="PIRSR" id="PIRSR630616-3"/>
    </source>
</evidence>
<evidence type="ECO:0000256" key="7">
    <source>
        <dbReference type="PIRSR" id="PIRSR630616-2"/>
    </source>
</evidence>
<feature type="compositionally biased region" description="Gly residues" evidence="9">
    <location>
        <begin position="656"/>
        <end position="669"/>
    </location>
</feature>
<feature type="compositionally biased region" description="Low complexity" evidence="9">
    <location>
        <begin position="470"/>
        <end position="486"/>
    </location>
</feature>
<dbReference type="EMBL" id="JAEHOE010000021">
    <property type="protein sequence ID" value="KAG2496059.1"/>
    <property type="molecule type" value="Genomic_DNA"/>
</dbReference>
<evidence type="ECO:0000256" key="5">
    <source>
        <dbReference type="ARBA" id="ARBA00022840"/>
    </source>
</evidence>
<gene>
    <name evidence="11" type="ORF">HYH03_005978</name>
</gene>
<reference evidence="11" key="1">
    <citation type="journal article" date="2020" name="bioRxiv">
        <title>Comparative genomics of Chlamydomonas.</title>
        <authorList>
            <person name="Craig R.J."/>
            <person name="Hasan A.R."/>
            <person name="Ness R.W."/>
            <person name="Keightley P.D."/>
        </authorList>
    </citation>
    <scope>NUCLEOTIDE SEQUENCE</scope>
    <source>
        <strain evidence="11">CCAP 11/70</strain>
    </source>
</reference>
<comment type="caution">
    <text evidence="11">The sequence shown here is derived from an EMBL/GenBank/DDBJ whole genome shotgun (WGS) entry which is preliminary data.</text>
</comment>
<dbReference type="OrthoDB" id="542374at2759"/>
<dbReference type="Proteomes" id="UP000612055">
    <property type="component" value="Unassembled WGS sequence"/>
</dbReference>
<evidence type="ECO:0000256" key="3">
    <source>
        <dbReference type="ARBA" id="ARBA00022741"/>
    </source>
</evidence>
<dbReference type="Gene3D" id="1.10.510.10">
    <property type="entry name" value="Transferase(Phosphotransferase) domain 1"/>
    <property type="match status" value="1"/>
</dbReference>
<keyword evidence="2" id="KW-0808">Transferase</keyword>
<dbReference type="Pfam" id="PF00069">
    <property type="entry name" value="Pkinase"/>
    <property type="match status" value="1"/>
</dbReference>
<dbReference type="SMART" id="SM00220">
    <property type="entry name" value="S_TKc"/>
    <property type="match status" value="1"/>
</dbReference>
<accession>A0A836C202</accession>
<feature type="region of interest" description="Disordered" evidence="9">
    <location>
        <begin position="268"/>
        <end position="332"/>
    </location>
</feature>
<feature type="compositionally biased region" description="Acidic residues" evidence="9">
    <location>
        <begin position="368"/>
        <end position="384"/>
    </location>
</feature>
<proteinExistence type="predicted"/>
<evidence type="ECO:0000313" key="11">
    <source>
        <dbReference type="EMBL" id="KAG2496059.1"/>
    </source>
</evidence>
<feature type="compositionally biased region" description="Low complexity" evidence="9">
    <location>
        <begin position="297"/>
        <end position="316"/>
    </location>
</feature>
<feature type="compositionally biased region" description="Polar residues" evidence="9">
    <location>
        <begin position="553"/>
        <end position="565"/>
    </location>
</feature>
<evidence type="ECO:0000313" key="12">
    <source>
        <dbReference type="Proteomes" id="UP000612055"/>
    </source>
</evidence>
<dbReference type="GO" id="GO:0005524">
    <property type="term" value="F:ATP binding"/>
    <property type="evidence" value="ECO:0007669"/>
    <property type="project" value="UniProtKB-KW"/>
</dbReference>
<dbReference type="InterPro" id="IPR000719">
    <property type="entry name" value="Prot_kinase_dom"/>
</dbReference>
<dbReference type="InterPro" id="IPR030616">
    <property type="entry name" value="Aur-like"/>
</dbReference>
<organism evidence="11 12">
    <name type="scientific">Edaphochlamys debaryana</name>
    <dbReference type="NCBI Taxonomy" id="47281"/>
    <lineage>
        <taxon>Eukaryota</taxon>
        <taxon>Viridiplantae</taxon>
        <taxon>Chlorophyta</taxon>
        <taxon>core chlorophytes</taxon>
        <taxon>Chlorophyceae</taxon>
        <taxon>CS clade</taxon>
        <taxon>Chlamydomonadales</taxon>
        <taxon>Chlamydomonadales incertae sedis</taxon>
        <taxon>Edaphochlamys</taxon>
    </lineage>
</organism>
<feature type="region of interest" description="Disordered" evidence="9">
    <location>
        <begin position="355"/>
        <end position="402"/>
    </location>
</feature>
<evidence type="ECO:0000259" key="10">
    <source>
        <dbReference type="PROSITE" id="PS50011"/>
    </source>
</evidence>
<keyword evidence="3 7" id="KW-0547">Nucleotide-binding</keyword>
<dbReference type="AlphaFoldDB" id="A0A836C202"/>
<dbReference type="PANTHER" id="PTHR24350">
    <property type="entry name" value="SERINE/THREONINE-PROTEIN KINASE IAL-RELATED"/>
    <property type="match status" value="1"/>
</dbReference>
<keyword evidence="12" id="KW-1185">Reference proteome</keyword>
<keyword evidence="1" id="KW-0723">Serine/threonine-protein kinase</keyword>
<feature type="binding site" evidence="7">
    <location>
        <position position="201"/>
    </location>
    <ligand>
        <name>ATP</name>
        <dbReference type="ChEBI" id="CHEBI:30616"/>
    </ligand>
</feature>
<feature type="compositionally biased region" description="Gly residues" evidence="9">
    <location>
        <begin position="282"/>
        <end position="296"/>
    </location>
</feature>
<evidence type="ECO:0000256" key="4">
    <source>
        <dbReference type="ARBA" id="ARBA00022777"/>
    </source>
</evidence>
<feature type="active site" description="Proton acceptor" evidence="6">
    <location>
        <position position="183"/>
    </location>
</feature>
<sequence>MPLLPCLLGVRASGSLSTLDVNARECPRELQELLNLRGTNALRPRGATILYERNDAGGGGAFTPPVLIYLRRLPLGRGGDGDTAGIEVCVKRTLITHFVGRAVREARLQVQLSHPHLLPALASIRGRHHYYLVLPAAEGDLWAEAEAMRAQGGGYTEEELRDVARQLLSGLEHLHAEGLAHRDVKPANALRMPDGRVVVADLGCADAHNAGFVAAGTTQFQPPECRRRRGPSALAVLPKGYDQRRQDMWGVGATLASLWFAALPNVQGKGPAQGPRDAAAQGGNGGEGGQGAGGEPGACPGRAGAALEGGQQSAGGAAAGRGGGPAHAASPELAPELTSGLAADSVTAGLTFHSARPTFSGEAGPDQELPDGEEPVGGGEEENPAEGAGASDGGAGASASGGVADPPLPALLAAAGFSHCATTVGACGQPMSAALLDLLRQLLAPRSVDRPTSSQALAHTWLAPGPASPPRSSGRAAGSAASSAGGAAAGSAGGAVAPASALPPRLLVPPTPAKPLPPALVSPSGRAPEGVLASPGSTIARVEPRDARLLATFLSQHGRSTSPGTESAKPDLGRLMPTRGPGAHSGPVPAGMLVTNPLAQGRTEGSECQARRATHAGDDEGETGGGMPARRPALGSDSSTAPAQGSGATGSQTTGIGRGGSAAGAGIGQGPAHVGPAEERQGIGHGHGTPPLEASTSRGGGHSRWRRPAAAAQPGSRKRLTLNALRVLTSAFGSN</sequence>
<feature type="domain" description="Protein kinase" evidence="10">
    <location>
        <begin position="51"/>
        <end position="462"/>
    </location>
</feature>
<dbReference type="SUPFAM" id="SSF56112">
    <property type="entry name" value="Protein kinase-like (PK-like)"/>
    <property type="match status" value="1"/>
</dbReference>
<evidence type="ECO:0000256" key="9">
    <source>
        <dbReference type="SAM" id="MobiDB-lite"/>
    </source>
</evidence>
<dbReference type="InterPro" id="IPR011009">
    <property type="entry name" value="Kinase-like_dom_sf"/>
</dbReference>
<protein>
    <recommendedName>
        <fullName evidence="10">Protein kinase domain-containing protein</fullName>
    </recommendedName>
</protein>